<dbReference type="PANTHER" id="PTHR33969">
    <property type="entry name" value="SEGREGATION AND CONDENSATION PROTEIN A"/>
    <property type="match status" value="1"/>
</dbReference>
<evidence type="ECO:0000313" key="4">
    <source>
        <dbReference type="Proteomes" id="UP000507962"/>
    </source>
</evidence>
<keyword evidence="2" id="KW-0963">Cytoplasm</keyword>
<evidence type="ECO:0000313" key="3">
    <source>
        <dbReference type="EMBL" id="VFQ46985.1"/>
    </source>
</evidence>
<reference evidence="3 4" key="1">
    <citation type="submission" date="2019-03" db="EMBL/GenBank/DDBJ databases">
        <authorList>
            <person name="Nijsse B."/>
        </authorList>
    </citation>
    <scope>NUCLEOTIDE SEQUENCE [LARGE SCALE GENOMIC DNA]</scope>
    <source>
        <strain evidence="3">Desulfoluna butyratoxydans MSL71</strain>
    </source>
</reference>
<dbReference type="InterPro" id="IPR003768">
    <property type="entry name" value="ScpA"/>
</dbReference>
<dbReference type="InterPro" id="IPR023093">
    <property type="entry name" value="ScpA-like_C"/>
</dbReference>
<dbReference type="AlphaFoldDB" id="A0A4U8YRJ6"/>
<organism evidence="3 4">
    <name type="scientific">Desulfoluna butyratoxydans</name>
    <dbReference type="NCBI Taxonomy" id="231438"/>
    <lineage>
        <taxon>Bacteria</taxon>
        <taxon>Pseudomonadati</taxon>
        <taxon>Thermodesulfobacteriota</taxon>
        <taxon>Desulfobacteria</taxon>
        <taxon>Desulfobacterales</taxon>
        <taxon>Desulfolunaceae</taxon>
        <taxon>Desulfoluna</taxon>
    </lineage>
</organism>
<keyword evidence="4" id="KW-1185">Reference proteome</keyword>
<evidence type="ECO:0000256" key="2">
    <source>
        <dbReference type="HAMAP-Rule" id="MF_01805"/>
    </source>
</evidence>
<comment type="function">
    <text evidence="2">Participates in chromosomal partition during cell division. May act via the formation of a condensin-like complex containing Smc and ScpB that pull DNA away from mid-cell into both cell halves.</text>
</comment>
<dbReference type="GO" id="GO:0007059">
    <property type="term" value="P:chromosome segregation"/>
    <property type="evidence" value="ECO:0007669"/>
    <property type="project" value="UniProtKB-UniRule"/>
</dbReference>
<dbReference type="PANTHER" id="PTHR33969:SF2">
    <property type="entry name" value="SEGREGATION AND CONDENSATION PROTEIN A"/>
    <property type="match status" value="1"/>
</dbReference>
<accession>A0A4U8YRJ6</accession>
<keyword evidence="2" id="KW-0132">Cell division</keyword>
<dbReference type="Proteomes" id="UP000507962">
    <property type="component" value="Unassembled WGS sequence"/>
</dbReference>
<comment type="subcellular location">
    <subcellularLocation>
        <location evidence="2">Cytoplasm</location>
    </subcellularLocation>
    <text evidence="2">Associated with two foci at the outer edges of the nucleoid region in young cells, and at four foci within both cell halves in older cells.</text>
</comment>
<name>A0A4U8YRJ6_9BACT</name>
<dbReference type="Gene3D" id="6.10.250.2410">
    <property type="match status" value="1"/>
</dbReference>
<proteinExistence type="inferred from homology"/>
<dbReference type="Pfam" id="PF02616">
    <property type="entry name" value="SMC_ScpA"/>
    <property type="match status" value="1"/>
</dbReference>
<dbReference type="EMBL" id="CAADHO010000012">
    <property type="protein sequence ID" value="VFQ46985.1"/>
    <property type="molecule type" value="Genomic_DNA"/>
</dbReference>
<dbReference type="GO" id="GO:0005737">
    <property type="term" value="C:cytoplasm"/>
    <property type="evidence" value="ECO:0007669"/>
    <property type="project" value="UniProtKB-SubCell"/>
</dbReference>
<dbReference type="HAMAP" id="MF_01805">
    <property type="entry name" value="ScpA"/>
    <property type="match status" value="1"/>
</dbReference>
<evidence type="ECO:0000256" key="1">
    <source>
        <dbReference type="ARBA" id="ARBA00044777"/>
    </source>
</evidence>
<dbReference type="GO" id="GO:0051301">
    <property type="term" value="P:cell division"/>
    <property type="evidence" value="ECO:0007669"/>
    <property type="project" value="UniProtKB-KW"/>
</dbReference>
<sequence>MNRLFGTRYAVKLDVFEGPMDLLVHLVIKNDMDILDIPIAIITEQYMAYLEMLKSLDIEFAGDFLLMASTLTHIKSRMLLPPTGGEEDEDPRMEIARPLLEYLRMKRASEWLGDREMLGTATFVRQEREPAPEPPAGEDRLVEADLMDLVNAYKELMAGRYRDHAVDFSTEKLSVRQRIEEVAAKLAQKGSVLFTDLFHPKESKAELVVTFLAILEMAKQGRLRIMQHVQSGIIRVFAPMPEPPAHEETALHAPANP</sequence>
<dbReference type="Gene3D" id="1.10.10.580">
    <property type="entry name" value="Structural maintenance of chromosome 1. Chain E"/>
    <property type="match status" value="1"/>
</dbReference>
<comment type="similarity">
    <text evidence="2">Belongs to the ScpA family.</text>
</comment>
<keyword evidence="2" id="KW-0159">Chromosome partition</keyword>
<comment type="subunit">
    <text evidence="2">Component of a cohesin-like complex composed of ScpA, ScpB and the Smc homodimer, in which ScpA and ScpB bind to the head domain of Smc. The presence of the three proteins is required for the association of the complex with DNA.</text>
</comment>
<dbReference type="GO" id="GO:0006260">
    <property type="term" value="P:DNA replication"/>
    <property type="evidence" value="ECO:0007669"/>
    <property type="project" value="UniProtKB-UniRule"/>
</dbReference>
<gene>
    <name evidence="2" type="primary">scpA</name>
    <name evidence="3" type="ORF">MSL71_46670</name>
</gene>
<keyword evidence="2" id="KW-0131">Cell cycle</keyword>
<protein>
    <recommendedName>
        <fullName evidence="1 2">Segregation and condensation protein A</fullName>
    </recommendedName>
</protein>
<dbReference type="RefSeq" id="WP_180145889.1">
    <property type="nucleotide sequence ID" value="NZ_CAADHO010000012.1"/>
</dbReference>